<name>A0ABN9TJ82_9DINO</name>
<dbReference type="Proteomes" id="UP001189429">
    <property type="component" value="Unassembled WGS sequence"/>
</dbReference>
<reference evidence="3" key="1">
    <citation type="submission" date="2023-10" db="EMBL/GenBank/DDBJ databases">
        <authorList>
            <person name="Chen Y."/>
            <person name="Shah S."/>
            <person name="Dougan E. K."/>
            <person name="Thang M."/>
            <person name="Chan C."/>
        </authorList>
    </citation>
    <scope>NUCLEOTIDE SEQUENCE [LARGE SCALE GENOMIC DNA]</scope>
</reference>
<evidence type="ECO:0000313" key="3">
    <source>
        <dbReference type="EMBL" id="CAK0846013.1"/>
    </source>
</evidence>
<feature type="coiled-coil region" evidence="1">
    <location>
        <begin position="23"/>
        <end position="50"/>
    </location>
</feature>
<feature type="region of interest" description="Disordered" evidence="2">
    <location>
        <begin position="1"/>
        <end position="20"/>
    </location>
</feature>
<proteinExistence type="predicted"/>
<dbReference type="EMBL" id="CAUYUJ010014784">
    <property type="protein sequence ID" value="CAK0846013.1"/>
    <property type="molecule type" value="Genomic_DNA"/>
</dbReference>
<sequence>MATGRALARPPSGGPLRGAAAARAAADNLAKRLSKELPEARKERQFLQDAFASAIADGDIGDGAPALAPALSDLANGRRPSGLRRLRRNVAPHAVAEGMDRIATPGGPPLRRAAKGARLDNLAAFREPPVECIVEVRCAEAPVKSAVNALLQALAAAAPACGAHPPDTVHAEGGGAPADLQPAALLEQQEMPPVPLAAAPSVDGPVCHDGEVEAELPHGDGVHEGSAVFEVDDGFAYSFVFDGRDCESSAELEDEAADERLLQDLE</sequence>
<comment type="caution">
    <text evidence="3">The sequence shown here is derived from an EMBL/GenBank/DDBJ whole genome shotgun (WGS) entry which is preliminary data.</text>
</comment>
<keyword evidence="1" id="KW-0175">Coiled coil</keyword>
<keyword evidence="4" id="KW-1185">Reference proteome</keyword>
<organism evidence="3 4">
    <name type="scientific">Prorocentrum cordatum</name>
    <dbReference type="NCBI Taxonomy" id="2364126"/>
    <lineage>
        <taxon>Eukaryota</taxon>
        <taxon>Sar</taxon>
        <taxon>Alveolata</taxon>
        <taxon>Dinophyceae</taxon>
        <taxon>Prorocentrales</taxon>
        <taxon>Prorocentraceae</taxon>
        <taxon>Prorocentrum</taxon>
    </lineage>
</organism>
<accession>A0ABN9TJ82</accession>
<protein>
    <submittedName>
        <fullName evidence="3">Uncharacterized protein</fullName>
    </submittedName>
</protein>
<evidence type="ECO:0000256" key="1">
    <source>
        <dbReference type="SAM" id="Coils"/>
    </source>
</evidence>
<evidence type="ECO:0000256" key="2">
    <source>
        <dbReference type="SAM" id="MobiDB-lite"/>
    </source>
</evidence>
<feature type="non-terminal residue" evidence="3">
    <location>
        <position position="266"/>
    </location>
</feature>
<evidence type="ECO:0000313" key="4">
    <source>
        <dbReference type="Proteomes" id="UP001189429"/>
    </source>
</evidence>
<gene>
    <name evidence="3" type="ORF">PCOR1329_LOCUS39624</name>
</gene>